<dbReference type="GO" id="GO:0003677">
    <property type="term" value="F:DNA binding"/>
    <property type="evidence" value="ECO:0007669"/>
    <property type="project" value="UniProtKB-KW"/>
</dbReference>
<dbReference type="EMBL" id="JACOPF010000002">
    <property type="protein sequence ID" value="MBC5689611.1"/>
    <property type="molecule type" value="Genomic_DNA"/>
</dbReference>
<evidence type="ECO:0000259" key="4">
    <source>
        <dbReference type="PROSITE" id="PS50995"/>
    </source>
</evidence>
<keyword evidence="2" id="KW-0238">DNA-binding</keyword>
<dbReference type="InterPro" id="IPR036388">
    <property type="entry name" value="WH-like_DNA-bd_sf"/>
</dbReference>
<gene>
    <name evidence="5" type="ORF">H8S37_11835</name>
</gene>
<evidence type="ECO:0000256" key="2">
    <source>
        <dbReference type="ARBA" id="ARBA00023125"/>
    </source>
</evidence>
<keyword evidence="1" id="KW-0805">Transcription regulation</keyword>
<reference evidence="5" key="1">
    <citation type="submission" date="2020-08" db="EMBL/GenBank/DDBJ databases">
        <title>Genome public.</title>
        <authorList>
            <person name="Liu C."/>
            <person name="Sun Q."/>
        </authorList>
    </citation>
    <scope>NUCLEOTIDE SEQUENCE</scope>
    <source>
        <strain evidence="5">NSJ-55</strain>
    </source>
</reference>
<evidence type="ECO:0000256" key="3">
    <source>
        <dbReference type="ARBA" id="ARBA00023163"/>
    </source>
</evidence>
<dbReference type="SMART" id="SM00347">
    <property type="entry name" value="HTH_MARR"/>
    <property type="match status" value="1"/>
</dbReference>
<dbReference type="Pfam" id="PF13412">
    <property type="entry name" value="HTH_24"/>
    <property type="match status" value="1"/>
</dbReference>
<dbReference type="Gene3D" id="1.10.10.10">
    <property type="entry name" value="Winged helix-like DNA-binding domain superfamily/Winged helix DNA-binding domain"/>
    <property type="match status" value="1"/>
</dbReference>
<dbReference type="AlphaFoldDB" id="A0A923RQK9"/>
<dbReference type="Proteomes" id="UP000652477">
    <property type="component" value="Unassembled WGS sequence"/>
</dbReference>
<dbReference type="SUPFAM" id="SSF46785">
    <property type="entry name" value="Winged helix' DNA-binding domain"/>
    <property type="match status" value="1"/>
</dbReference>
<dbReference type="PANTHER" id="PTHR42756:SF1">
    <property type="entry name" value="TRANSCRIPTIONAL REPRESSOR OF EMRAB OPERON"/>
    <property type="match status" value="1"/>
</dbReference>
<keyword evidence="6" id="KW-1185">Reference proteome</keyword>
<evidence type="ECO:0000256" key="1">
    <source>
        <dbReference type="ARBA" id="ARBA00023015"/>
    </source>
</evidence>
<evidence type="ECO:0000313" key="5">
    <source>
        <dbReference type="EMBL" id="MBC5689611.1"/>
    </source>
</evidence>
<dbReference type="GO" id="GO:0003700">
    <property type="term" value="F:DNA-binding transcription factor activity"/>
    <property type="evidence" value="ECO:0007669"/>
    <property type="project" value="InterPro"/>
</dbReference>
<sequence>MDQNKDELMRQVWENQDIAYNLMNEYDEILRCYGEYVLYQAEGLVIDLIAAHPGITCTDIAHITNKTASACSQIVRKLRERNWVCQIRNEENNRKFNLELTEIGREICEERKHFTKICQDRMFDMLSIFTEEELMHHIQVQKKINEAYREDIRQSKEGES</sequence>
<accession>A0A923RQK9</accession>
<keyword evidence="3" id="KW-0804">Transcription</keyword>
<evidence type="ECO:0000313" key="6">
    <source>
        <dbReference type="Proteomes" id="UP000652477"/>
    </source>
</evidence>
<feature type="domain" description="HTH marR-type" evidence="4">
    <location>
        <begin position="1"/>
        <end position="146"/>
    </location>
</feature>
<dbReference type="InterPro" id="IPR036390">
    <property type="entry name" value="WH_DNA-bd_sf"/>
</dbReference>
<dbReference type="PANTHER" id="PTHR42756">
    <property type="entry name" value="TRANSCRIPTIONAL REGULATOR, MARR"/>
    <property type="match status" value="1"/>
</dbReference>
<dbReference type="InterPro" id="IPR000835">
    <property type="entry name" value="HTH_MarR-typ"/>
</dbReference>
<name>A0A923RQK9_9FIRM</name>
<organism evidence="5 6">
    <name type="scientific">Mediterraneibacter hominis</name>
    <dbReference type="NCBI Taxonomy" id="2763054"/>
    <lineage>
        <taxon>Bacteria</taxon>
        <taxon>Bacillati</taxon>
        <taxon>Bacillota</taxon>
        <taxon>Clostridia</taxon>
        <taxon>Lachnospirales</taxon>
        <taxon>Lachnospiraceae</taxon>
        <taxon>Mediterraneibacter</taxon>
    </lineage>
</organism>
<proteinExistence type="predicted"/>
<dbReference type="PROSITE" id="PS50995">
    <property type="entry name" value="HTH_MARR_2"/>
    <property type="match status" value="1"/>
</dbReference>
<dbReference type="RefSeq" id="WP_186876274.1">
    <property type="nucleotide sequence ID" value="NZ_JACOPF010000002.1"/>
</dbReference>
<comment type="caution">
    <text evidence="5">The sequence shown here is derived from an EMBL/GenBank/DDBJ whole genome shotgun (WGS) entry which is preliminary data.</text>
</comment>
<protein>
    <submittedName>
        <fullName evidence="5">Winged helix-turn-helix transcriptional regulator</fullName>
    </submittedName>
</protein>